<feature type="transmembrane region" description="Helical" evidence="9">
    <location>
        <begin position="408"/>
        <end position="429"/>
    </location>
</feature>
<dbReference type="AlphaFoldDB" id="A0A7X2ZDE5"/>
<feature type="transmembrane region" description="Helical" evidence="9">
    <location>
        <begin position="311"/>
        <end position="333"/>
    </location>
</feature>
<feature type="transmembrane region" description="Helical" evidence="9">
    <location>
        <begin position="145"/>
        <end position="164"/>
    </location>
</feature>
<comment type="similarity">
    <text evidence="2">Belongs to the amino acid-polyamine-organocation (APC) superfamily. Spore germination protein (SGP) (TC 2.A.3.9) family.</text>
</comment>
<evidence type="ECO:0000256" key="8">
    <source>
        <dbReference type="SAM" id="MobiDB-lite"/>
    </source>
</evidence>
<comment type="subcellular location">
    <subcellularLocation>
        <location evidence="1">Membrane</location>
        <topology evidence="1">Multi-pass membrane protein</topology>
    </subcellularLocation>
</comment>
<keyword evidence="5 9" id="KW-0812">Transmembrane</keyword>
<evidence type="ECO:0000256" key="5">
    <source>
        <dbReference type="ARBA" id="ARBA00022692"/>
    </source>
</evidence>
<feature type="region of interest" description="Disordered" evidence="8">
    <location>
        <begin position="368"/>
        <end position="392"/>
    </location>
</feature>
<evidence type="ECO:0000256" key="1">
    <source>
        <dbReference type="ARBA" id="ARBA00004141"/>
    </source>
</evidence>
<evidence type="ECO:0000256" key="2">
    <source>
        <dbReference type="ARBA" id="ARBA00007998"/>
    </source>
</evidence>
<protein>
    <submittedName>
        <fullName evidence="10">Endospore germination permease</fullName>
    </submittedName>
</protein>
<accession>A0A7X2ZDE5</accession>
<proteinExistence type="inferred from homology"/>
<dbReference type="GO" id="GO:0009847">
    <property type="term" value="P:spore germination"/>
    <property type="evidence" value="ECO:0007669"/>
    <property type="project" value="InterPro"/>
</dbReference>
<feature type="transmembrane region" description="Helical" evidence="9">
    <location>
        <begin position="275"/>
        <end position="299"/>
    </location>
</feature>
<feature type="transmembrane region" description="Helical" evidence="9">
    <location>
        <begin position="109"/>
        <end position="133"/>
    </location>
</feature>
<comment type="caution">
    <text evidence="10">The sequence shown here is derived from an EMBL/GenBank/DDBJ whole genome shotgun (WGS) entry which is preliminary data.</text>
</comment>
<feature type="transmembrane region" description="Helical" evidence="9">
    <location>
        <begin position="221"/>
        <end position="244"/>
    </location>
</feature>
<dbReference type="PANTHER" id="PTHR34975">
    <property type="entry name" value="SPORE GERMINATION PROTEIN A2"/>
    <property type="match status" value="1"/>
</dbReference>
<keyword evidence="3" id="KW-0813">Transport</keyword>
<evidence type="ECO:0000256" key="9">
    <source>
        <dbReference type="SAM" id="Phobius"/>
    </source>
</evidence>
<dbReference type="Pfam" id="PF03845">
    <property type="entry name" value="Spore_permease"/>
    <property type="match status" value="1"/>
</dbReference>
<dbReference type="EMBL" id="WNZX01000012">
    <property type="protein sequence ID" value="MUG72091.1"/>
    <property type="molecule type" value="Genomic_DNA"/>
</dbReference>
<sequence>MPAQIQIINHRQFAWLIASLLSGGGLISIQHELIRLGRIDAWLTYLFPGLYALLIGFVLTQLARRFPQKHLFEITTIVFGRWIGTCANLLILVHLWMVLMRDLRAFGKFIGTILLPNTPQEILVLLFVLLLAFYGRTSVEVVGRVNDLFFPFFFVLLLSMPFLLSNELDTQLIRPALTVKPVEYFYANVLGIGWFGDILFVGAFLHTIWSSKQIRSAFRHGTLIATFLLTLSLLLQVLVLGPVIPGHMVYPNYSLVQHIHITDFLDRVDLFILSIWYPITACKDILLYLAMLTGIASLLKERDYTSINSPVSLFLLLTTLLAFDSAAEVFSFGNYSSPVIILGYQPLLLAALLLFMRKYPVRELRLDQAQSGTPSPGKQQEQPAQGRSDATTSSRFISRIECIRHSTWITAGNVLLLLSACLVFLGIWLGMTYAVVGTLSGIGYAICLVGAVVTSHMEMRAAKKFVVRHSSQT</sequence>
<dbReference type="RefSeq" id="WP_141334172.1">
    <property type="nucleotide sequence ID" value="NZ_WNZX01000012.1"/>
</dbReference>
<keyword evidence="11" id="KW-1185">Reference proteome</keyword>
<evidence type="ECO:0000256" key="3">
    <source>
        <dbReference type="ARBA" id="ARBA00022448"/>
    </source>
</evidence>
<feature type="transmembrane region" description="Helical" evidence="9">
    <location>
        <begin position="12"/>
        <end position="30"/>
    </location>
</feature>
<feature type="transmembrane region" description="Helical" evidence="9">
    <location>
        <begin position="435"/>
        <end position="454"/>
    </location>
</feature>
<reference evidence="10 11" key="1">
    <citation type="submission" date="2019-11" db="EMBL/GenBank/DDBJ databases">
        <title>Draft genome sequences of five Paenibacillus species of dairy origin.</title>
        <authorList>
            <person name="Olajide A.M."/>
            <person name="Chen S."/>
            <person name="Lapointe G."/>
        </authorList>
    </citation>
    <scope>NUCLEOTIDE SEQUENCE [LARGE SCALE GENOMIC DNA]</scope>
    <source>
        <strain evidence="10 11">2CS3</strain>
    </source>
</reference>
<evidence type="ECO:0000313" key="10">
    <source>
        <dbReference type="EMBL" id="MUG72091.1"/>
    </source>
</evidence>
<gene>
    <name evidence="10" type="ORF">GNP93_15570</name>
</gene>
<feature type="transmembrane region" description="Helical" evidence="9">
    <location>
        <begin position="339"/>
        <end position="356"/>
    </location>
</feature>
<dbReference type="GO" id="GO:0016020">
    <property type="term" value="C:membrane"/>
    <property type="evidence" value="ECO:0007669"/>
    <property type="project" value="UniProtKB-SubCell"/>
</dbReference>
<dbReference type="PANTHER" id="PTHR34975:SF2">
    <property type="entry name" value="SPORE GERMINATION PROTEIN A2"/>
    <property type="match status" value="1"/>
</dbReference>
<keyword evidence="7 9" id="KW-0472">Membrane</keyword>
<evidence type="ECO:0000256" key="7">
    <source>
        <dbReference type="ARBA" id="ARBA00023136"/>
    </source>
</evidence>
<dbReference type="InterPro" id="IPR004761">
    <property type="entry name" value="Spore_GerAB"/>
</dbReference>
<dbReference type="Proteomes" id="UP000450917">
    <property type="component" value="Unassembled WGS sequence"/>
</dbReference>
<evidence type="ECO:0000313" key="11">
    <source>
        <dbReference type="Proteomes" id="UP000450917"/>
    </source>
</evidence>
<feature type="transmembrane region" description="Helical" evidence="9">
    <location>
        <begin position="184"/>
        <end position="209"/>
    </location>
</feature>
<dbReference type="NCBIfam" id="TIGR00912">
    <property type="entry name" value="2A0309"/>
    <property type="match status" value="1"/>
</dbReference>
<keyword evidence="4" id="KW-0309">Germination</keyword>
<feature type="transmembrane region" description="Helical" evidence="9">
    <location>
        <begin position="74"/>
        <end position="97"/>
    </location>
</feature>
<keyword evidence="6 9" id="KW-1133">Transmembrane helix</keyword>
<feature type="transmembrane region" description="Helical" evidence="9">
    <location>
        <begin position="42"/>
        <end position="62"/>
    </location>
</feature>
<organism evidence="10 11">
    <name type="scientific">Paenibacillus validus</name>
    <dbReference type="NCBI Taxonomy" id="44253"/>
    <lineage>
        <taxon>Bacteria</taxon>
        <taxon>Bacillati</taxon>
        <taxon>Bacillota</taxon>
        <taxon>Bacilli</taxon>
        <taxon>Bacillales</taxon>
        <taxon>Paenibacillaceae</taxon>
        <taxon>Paenibacillus</taxon>
    </lineage>
</organism>
<evidence type="ECO:0000256" key="6">
    <source>
        <dbReference type="ARBA" id="ARBA00022989"/>
    </source>
</evidence>
<name>A0A7X2ZDE5_9BACL</name>
<evidence type="ECO:0000256" key="4">
    <source>
        <dbReference type="ARBA" id="ARBA00022544"/>
    </source>
</evidence>